<dbReference type="SUPFAM" id="SSF52540">
    <property type="entry name" value="P-loop containing nucleoside triphosphate hydrolases"/>
    <property type="match status" value="1"/>
</dbReference>
<dbReference type="EMBL" id="FOAA01000004">
    <property type="protein sequence ID" value="SEK67862.1"/>
    <property type="molecule type" value="Genomic_DNA"/>
</dbReference>
<reference evidence="2" key="1">
    <citation type="submission" date="2016-10" db="EMBL/GenBank/DDBJ databases">
        <authorList>
            <person name="Varghese N."/>
            <person name="Submissions S."/>
        </authorList>
    </citation>
    <scope>NUCLEOTIDE SEQUENCE [LARGE SCALE GENOMIC DNA]</scope>
    <source>
        <strain evidence="2">DSM 241</strain>
    </source>
</reference>
<dbReference type="RefSeq" id="WP_090251733.1">
    <property type="nucleotide sequence ID" value="NZ_FOAA01000004.1"/>
</dbReference>
<keyword evidence="1" id="KW-0418">Kinase</keyword>
<keyword evidence="2" id="KW-1185">Reference proteome</keyword>
<dbReference type="OrthoDB" id="9781180at2"/>
<proteinExistence type="predicted"/>
<keyword evidence="1" id="KW-0808">Transferase</keyword>
<dbReference type="AlphaFoldDB" id="A0A1H7J0Y5"/>
<dbReference type="Gene3D" id="3.40.50.300">
    <property type="entry name" value="P-loop containing nucleotide triphosphate hydrolases"/>
    <property type="match status" value="1"/>
</dbReference>
<evidence type="ECO:0000313" key="1">
    <source>
        <dbReference type="EMBL" id="SEK67862.1"/>
    </source>
</evidence>
<evidence type="ECO:0000313" key="2">
    <source>
        <dbReference type="Proteomes" id="UP000199256"/>
    </source>
</evidence>
<dbReference type="Proteomes" id="UP000199256">
    <property type="component" value="Unassembled WGS sequence"/>
</dbReference>
<protein>
    <submittedName>
        <fullName evidence="1">Cytidylate kinase</fullName>
    </submittedName>
</protein>
<dbReference type="GO" id="GO:0016301">
    <property type="term" value="F:kinase activity"/>
    <property type="evidence" value="ECO:0007669"/>
    <property type="project" value="UniProtKB-KW"/>
</dbReference>
<dbReference type="InterPro" id="IPR027417">
    <property type="entry name" value="P-loop_NTPase"/>
</dbReference>
<dbReference type="Pfam" id="PF13189">
    <property type="entry name" value="Cytidylate_kin2"/>
    <property type="match status" value="1"/>
</dbReference>
<name>A0A1H7J0Y5_9GAMM</name>
<organism evidence="1 2">
    <name type="scientific">Ectothiorhodospira marina</name>
    <dbReference type="NCBI Taxonomy" id="1396821"/>
    <lineage>
        <taxon>Bacteria</taxon>
        <taxon>Pseudomonadati</taxon>
        <taxon>Pseudomonadota</taxon>
        <taxon>Gammaproteobacteria</taxon>
        <taxon>Chromatiales</taxon>
        <taxon>Ectothiorhodospiraceae</taxon>
        <taxon>Ectothiorhodospira</taxon>
    </lineage>
</organism>
<gene>
    <name evidence="1" type="ORF">SAMN05444515_10448</name>
</gene>
<accession>A0A1H7J0Y5</accession>
<sequence length="245" mass="28049">MRDVNELIQRYIRTQSRDINPRRDRDANAPPLVAVSRDYGAGGEQVARLLAERLRVDFLDEELLDRVAKHAEQDRNLLRELDEKVSAWKSTWVYSVLSGDAYFLTNYRRALVDVLLAISPKGGVIVGRGAHIFLRDRGAFRVRIAGSPRHCAVRVALAEDLPEAEAREKVETINHQREQFLWNMVQRRINDFHQFDLVINTDKLHDWDKVTDLILKAMVDAGIQVPVQPMRGADVGNKGKGRRHV</sequence>
<dbReference type="STRING" id="1396821.SAMN05444515_10448"/>